<feature type="region of interest" description="Disordered" evidence="1">
    <location>
        <begin position="373"/>
        <end position="394"/>
    </location>
</feature>
<evidence type="ECO:0000313" key="3">
    <source>
        <dbReference type="EMBL" id="KAF7811678.1"/>
    </source>
</evidence>
<reference evidence="3" key="1">
    <citation type="submission" date="2020-09" db="EMBL/GenBank/DDBJ databases">
        <title>Genome-Enabled Discovery of Anthraquinone Biosynthesis in Senna tora.</title>
        <authorList>
            <person name="Kang S.-H."/>
            <person name="Pandey R.P."/>
            <person name="Lee C.-M."/>
            <person name="Sim J.-S."/>
            <person name="Jeong J.-T."/>
            <person name="Choi B.-S."/>
            <person name="Jung M."/>
            <person name="Ginzburg D."/>
            <person name="Zhao K."/>
            <person name="Won S.Y."/>
            <person name="Oh T.-J."/>
            <person name="Yu Y."/>
            <person name="Kim N.-H."/>
            <person name="Lee O.R."/>
            <person name="Lee T.-H."/>
            <person name="Bashyal P."/>
            <person name="Kim T.-S."/>
            <person name="Lee W.-H."/>
            <person name="Kawkins C."/>
            <person name="Kim C.-K."/>
            <person name="Kim J.S."/>
            <person name="Ahn B.O."/>
            <person name="Rhee S.Y."/>
            <person name="Sohng J.K."/>
        </authorList>
    </citation>
    <scope>NUCLEOTIDE SEQUENCE</scope>
    <source>
        <tissue evidence="3">Leaf</tissue>
    </source>
</reference>
<feature type="domain" description="Putative plant transposon protein" evidence="2">
    <location>
        <begin position="112"/>
        <end position="271"/>
    </location>
</feature>
<feature type="region of interest" description="Disordered" evidence="1">
    <location>
        <begin position="282"/>
        <end position="310"/>
    </location>
</feature>
<evidence type="ECO:0000259" key="2">
    <source>
        <dbReference type="Pfam" id="PF20167"/>
    </source>
</evidence>
<evidence type="ECO:0000256" key="1">
    <source>
        <dbReference type="SAM" id="MobiDB-lite"/>
    </source>
</evidence>
<feature type="compositionally biased region" description="Polar residues" evidence="1">
    <location>
        <begin position="284"/>
        <end position="296"/>
    </location>
</feature>
<dbReference type="Pfam" id="PF20167">
    <property type="entry name" value="Transposase_32"/>
    <property type="match status" value="1"/>
</dbReference>
<sequence length="394" mass="44127">MASLVGKIVGGRSYGLGLVKSGVEERERGTDGDGVQMRGVRWGETNLGLNGSCVEKENDGDEEKEIEERKRLIETMVRTKNVSSDDAGPSKAVPGSEGHPNPDQFMSNTVEALGWANFIKTPAMPGRLSIVQEFYANFLSQDDGKRYQKKKSLLMITLRLHEELVSNRWENDRQGNPKNLSLANISVCARAWLYFISSSLLPVSHLSQITRDKAFLIYCIMKGQSIDVAQIIINQMAAVARKKLPDGNKPPNATSLPFLGLITALCRRARVEFPATEVPVKTQAPINPTTMRQSSAQDEETPPTGVRSSAHYQDPFMRELYARQEQFHKTQMDTIARNHRLVMGELDHLRRQGAHQQECIEVIHHNLNALHRHREGTEAYPERRPLPPPPGGLH</sequence>
<dbReference type="OrthoDB" id="1423221at2759"/>
<evidence type="ECO:0000313" key="4">
    <source>
        <dbReference type="Proteomes" id="UP000634136"/>
    </source>
</evidence>
<protein>
    <recommendedName>
        <fullName evidence="2">Putative plant transposon protein domain-containing protein</fullName>
    </recommendedName>
</protein>
<feature type="compositionally biased region" description="Basic and acidic residues" evidence="1">
    <location>
        <begin position="375"/>
        <end position="385"/>
    </location>
</feature>
<dbReference type="EMBL" id="JAAIUW010000010">
    <property type="protein sequence ID" value="KAF7811678.1"/>
    <property type="molecule type" value="Genomic_DNA"/>
</dbReference>
<name>A0A834SXW5_9FABA</name>
<comment type="caution">
    <text evidence="3">The sequence shown here is derived from an EMBL/GenBank/DDBJ whole genome shotgun (WGS) entry which is preliminary data.</text>
</comment>
<gene>
    <name evidence="3" type="ORF">G2W53_032654</name>
</gene>
<organism evidence="3 4">
    <name type="scientific">Senna tora</name>
    <dbReference type="NCBI Taxonomy" id="362788"/>
    <lineage>
        <taxon>Eukaryota</taxon>
        <taxon>Viridiplantae</taxon>
        <taxon>Streptophyta</taxon>
        <taxon>Embryophyta</taxon>
        <taxon>Tracheophyta</taxon>
        <taxon>Spermatophyta</taxon>
        <taxon>Magnoliopsida</taxon>
        <taxon>eudicotyledons</taxon>
        <taxon>Gunneridae</taxon>
        <taxon>Pentapetalae</taxon>
        <taxon>rosids</taxon>
        <taxon>fabids</taxon>
        <taxon>Fabales</taxon>
        <taxon>Fabaceae</taxon>
        <taxon>Caesalpinioideae</taxon>
        <taxon>Cassia clade</taxon>
        <taxon>Senna</taxon>
    </lineage>
</organism>
<keyword evidence="4" id="KW-1185">Reference proteome</keyword>
<accession>A0A834SXW5</accession>
<dbReference type="InterPro" id="IPR046796">
    <property type="entry name" value="Transposase_32_dom"/>
</dbReference>
<dbReference type="Proteomes" id="UP000634136">
    <property type="component" value="Unassembled WGS sequence"/>
</dbReference>
<proteinExistence type="predicted"/>
<feature type="region of interest" description="Disordered" evidence="1">
    <location>
        <begin position="78"/>
        <end position="102"/>
    </location>
</feature>
<dbReference type="AlphaFoldDB" id="A0A834SXW5"/>